<keyword evidence="3 7" id="KW-0997">Cell inner membrane</keyword>
<feature type="transmembrane region" description="Helical" evidence="7">
    <location>
        <begin position="358"/>
        <end position="382"/>
    </location>
</feature>
<feature type="transmembrane region" description="Helical" evidence="7">
    <location>
        <begin position="244"/>
        <end position="262"/>
    </location>
</feature>
<keyword evidence="10" id="KW-1185">Reference proteome</keyword>
<keyword evidence="7" id="KW-0813">Transport</keyword>
<dbReference type="PIRSF" id="PIRSF006066">
    <property type="entry name" value="HI0050"/>
    <property type="match status" value="1"/>
</dbReference>
<evidence type="ECO:0000256" key="5">
    <source>
        <dbReference type="ARBA" id="ARBA00022989"/>
    </source>
</evidence>
<feature type="transmembrane region" description="Helical" evidence="7">
    <location>
        <begin position="33"/>
        <end position="51"/>
    </location>
</feature>
<feature type="transmembrane region" description="Helical" evidence="7">
    <location>
        <begin position="306"/>
        <end position="327"/>
    </location>
</feature>
<dbReference type="PANTHER" id="PTHR33362">
    <property type="entry name" value="SIALIC ACID TRAP TRANSPORTER PERMEASE PROTEIN SIAT-RELATED"/>
    <property type="match status" value="1"/>
</dbReference>
<dbReference type="EMBL" id="CP015095">
    <property type="protein sequence ID" value="APZ55230.1"/>
    <property type="molecule type" value="Genomic_DNA"/>
</dbReference>
<dbReference type="OrthoDB" id="9790209at2"/>
<keyword evidence="9" id="KW-0614">Plasmid</keyword>
<comment type="subcellular location">
    <subcellularLocation>
        <location evidence="1 7">Cell inner membrane</location>
        <topology evidence="1 7">Multi-pass membrane protein</topology>
    </subcellularLocation>
</comment>
<keyword evidence="5 7" id="KW-1133">Transmembrane helix</keyword>
<comment type="similarity">
    <text evidence="7">Belongs to the TRAP transporter large permease family.</text>
</comment>
<dbReference type="InterPro" id="IPR010656">
    <property type="entry name" value="DctM"/>
</dbReference>
<evidence type="ECO:0000313" key="10">
    <source>
        <dbReference type="Proteomes" id="UP000187059"/>
    </source>
</evidence>
<dbReference type="Pfam" id="PF06808">
    <property type="entry name" value="DctM"/>
    <property type="match status" value="1"/>
</dbReference>
<dbReference type="GO" id="GO:0022857">
    <property type="term" value="F:transmembrane transporter activity"/>
    <property type="evidence" value="ECO:0007669"/>
    <property type="project" value="UniProtKB-UniRule"/>
</dbReference>
<feature type="transmembrane region" description="Helical" evidence="7">
    <location>
        <begin position="269"/>
        <end position="294"/>
    </location>
</feature>
<feature type="transmembrane region" description="Helical" evidence="7">
    <location>
        <begin position="141"/>
        <end position="164"/>
    </location>
</feature>
<dbReference type="PANTHER" id="PTHR33362:SF5">
    <property type="entry name" value="C4-DICARBOXYLATE TRAP TRANSPORTER LARGE PERMEASE PROTEIN DCTM"/>
    <property type="match status" value="1"/>
</dbReference>
<dbReference type="GO" id="GO:0005886">
    <property type="term" value="C:plasma membrane"/>
    <property type="evidence" value="ECO:0007669"/>
    <property type="project" value="UniProtKB-SubCell"/>
</dbReference>
<name>A0A1P8V0Q3_9RHOB</name>
<evidence type="ECO:0000256" key="4">
    <source>
        <dbReference type="ARBA" id="ARBA00022692"/>
    </source>
</evidence>
<feature type="transmembrane region" description="Helical" evidence="7">
    <location>
        <begin position="217"/>
        <end position="238"/>
    </location>
</feature>
<evidence type="ECO:0000256" key="7">
    <source>
        <dbReference type="RuleBase" id="RU369079"/>
    </source>
</evidence>
<dbReference type="NCBIfam" id="TIGR00786">
    <property type="entry name" value="dctM"/>
    <property type="match status" value="1"/>
</dbReference>
<keyword evidence="4 7" id="KW-0812">Transmembrane</keyword>
<keyword evidence="2" id="KW-1003">Cell membrane</keyword>
<proteinExistence type="inferred from homology"/>
<feature type="transmembrane region" description="Helical" evidence="7">
    <location>
        <begin position="58"/>
        <end position="77"/>
    </location>
</feature>
<evidence type="ECO:0000256" key="3">
    <source>
        <dbReference type="ARBA" id="ARBA00022519"/>
    </source>
</evidence>
<evidence type="ECO:0000259" key="8">
    <source>
        <dbReference type="Pfam" id="PF06808"/>
    </source>
</evidence>
<dbReference type="RefSeq" id="WP_076706177.1">
    <property type="nucleotide sequence ID" value="NZ_CP015095.1"/>
</dbReference>
<comment type="subunit">
    <text evidence="7">The complex comprises the extracytoplasmic solute receptor protein and the two transmembrane proteins.</text>
</comment>
<feature type="transmembrane region" description="Helical" evidence="7">
    <location>
        <begin position="170"/>
        <end position="196"/>
    </location>
</feature>
<keyword evidence="6 7" id="KW-0472">Membrane</keyword>
<dbReference type="InterPro" id="IPR004681">
    <property type="entry name" value="TRAP_DctM"/>
</dbReference>
<gene>
    <name evidence="9" type="ORF">Ga0080574_TMP4948</name>
</gene>
<evidence type="ECO:0000256" key="2">
    <source>
        <dbReference type="ARBA" id="ARBA00022475"/>
    </source>
</evidence>
<evidence type="ECO:0000256" key="6">
    <source>
        <dbReference type="ARBA" id="ARBA00023136"/>
    </source>
</evidence>
<evidence type="ECO:0000256" key="1">
    <source>
        <dbReference type="ARBA" id="ARBA00004429"/>
    </source>
</evidence>
<reference evidence="9 10" key="1">
    <citation type="submission" date="2016-04" db="EMBL/GenBank/DDBJ databases">
        <title>Deep-sea bacteria in the southern Pacific.</title>
        <authorList>
            <person name="Tang K."/>
        </authorList>
    </citation>
    <scope>NUCLEOTIDE SEQUENCE [LARGE SCALE GENOMIC DNA]</scope>
    <source>
        <strain evidence="9 10">JLT2014</strain>
        <plasmid evidence="10">ppaby4</plasmid>
    </source>
</reference>
<feature type="transmembrane region" description="Helical" evidence="7">
    <location>
        <begin position="334"/>
        <end position="352"/>
    </location>
</feature>
<evidence type="ECO:0000313" key="9">
    <source>
        <dbReference type="EMBL" id="APZ55230.1"/>
    </source>
</evidence>
<dbReference type="Proteomes" id="UP000187059">
    <property type="component" value="Plasmid pPABY4"/>
</dbReference>
<geneLocation type="plasmid" evidence="10">
    <name>ppaby4</name>
</geneLocation>
<dbReference type="AlphaFoldDB" id="A0A1P8V0Q3"/>
<accession>A0A1P8V0Q3</accession>
<organism evidence="9 10">
    <name type="scientific">Salipiger abyssi</name>
    <dbReference type="NCBI Taxonomy" id="1250539"/>
    <lineage>
        <taxon>Bacteria</taxon>
        <taxon>Pseudomonadati</taxon>
        <taxon>Pseudomonadota</taxon>
        <taxon>Alphaproteobacteria</taxon>
        <taxon>Rhodobacterales</taxon>
        <taxon>Roseobacteraceae</taxon>
        <taxon>Salipiger</taxon>
    </lineage>
</organism>
<sequence>MAVAIGFLLLAVLLVIGLPVALALALSGAVGLYFVGGTALSTGILAAAPLGAVESYEFVMIPMFILMANFIVVSGVADDMFNIAKTWMGRVPGGLAHATAITGAAFGAISGSSTAAAATLSSTTIPGMIKHGYDRRLASGVVAISGTLSMLIPPSGAMIIYALLADMSVAKLLIAGIIPGLMVTAAIMLTILFLVWRNPDHAPSAESYTWRQKFGSLKSAWSFILLFTLVTVVIYTGIGTPTEASAVGALAALLLAVSRGTTVKELIHAALATAEASCMIALIFLGAQIFVYFLTMTQATQDLVTYVMGSGIPPLAILILALAMYLILGCFMDLVAMLILTVPVITPLILQLGYDPIWFAVITIVMGEVGVLTPPLGMNVFVISKYTKMPVADVFRGSFPHVIAHLILVAILVAFPGLVTWLPSTMQ</sequence>
<feature type="transmembrane region" description="Helical" evidence="7">
    <location>
        <begin position="402"/>
        <end position="422"/>
    </location>
</feature>
<comment type="function">
    <text evidence="7">Part of the tripartite ATP-independent periplasmic (TRAP) transport system.</text>
</comment>
<dbReference type="KEGG" id="paby:Ga0080574_TMP4948"/>
<protein>
    <recommendedName>
        <fullName evidence="7">TRAP transporter large permease protein</fullName>
    </recommendedName>
</protein>
<feature type="domain" description="TRAP C4-dicarboxylate transport system permease DctM subunit" evidence="8">
    <location>
        <begin position="7"/>
        <end position="417"/>
    </location>
</feature>